<proteinExistence type="predicted"/>
<evidence type="ECO:0000313" key="2">
    <source>
        <dbReference type="EMBL" id="KAG2556125.1"/>
    </source>
</evidence>
<keyword evidence="3" id="KW-1185">Reference proteome</keyword>
<gene>
    <name evidence="2" type="ORF">PVAP13_8NG061902</name>
</gene>
<feature type="region of interest" description="Disordered" evidence="1">
    <location>
        <begin position="129"/>
        <end position="225"/>
    </location>
</feature>
<organism evidence="2 3">
    <name type="scientific">Panicum virgatum</name>
    <name type="common">Blackwell switchgrass</name>
    <dbReference type="NCBI Taxonomy" id="38727"/>
    <lineage>
        <taxon>Eukaryota</taxon>
        <taxon>Viridiplantae</taxon>
        <taxon>Streptophyta</taxon>
        <taxon>Embryophyta</taxon>
        <taxon>Tracheophyta</taxon>
        <taxon>Spermatophyta</taxon>
        <taxon>Magnoliopsida</taxon>
        <taxon>Liliopsida</taxon>
        <taxon>Poales</taxon>
        <taxon>Poaceae</taxon>
        <taxon>PACMAD clade</taxon>
        <taxon>Panicoideae</taxon>
        <taxon>Panicodae</taxon>
        <taxon>Paniceae</taxon>
        <taxon>Panicinae</taxon>
        <taxon>Panicum</taxon>
        <taxon>Panicum sect. Hiantes</taxon>
    </lineage>
</organism>
<dbReference type="EMBL" id="CM029052">
    <property type="protein sequence ID" value="KAG2556125.1"/>
    <property type="molecule type" value="Genomic_DNA"/>
</dbReference>
<feature type="compositionally biased region" description="Low complexity" evidence="1">
    <location>
        <begin position="182"/>
        <end position="197"/>
    </location>
</feature>
<name>A0A8T0P5S1_PANVG</name>
<protein>
    <submittedName>
        <fullName evidence="2">Uncharacterized protein</fullName>
    </submittedName>
</protein>
<sequence>MPTSLRSTRSLRAVSSLRPCRWRRPAKHSWRSAVALRSPFSSADCFTCLRTLVKQAVRCCNWYEAAASVFEATRTASLAARGVSVLAPPWPRRPPPWSGRATLSRAPQLRPAALAPSLGLPLPRRIQWQRPLRGASPPRWTPRAAPPLRGAPPSPAVSRGGLAWRRRSGGPARTSSSWQPWAARLSPAPSDPSSSAESHGDLARQRRIQSGGLPPRRRRSGSRGGAGACTRLLFLAAMGGAALPCSLGSPLPRSGSRGGSGAGLAVEWGSRTRLLILAAMGGAALPCSLGSLLPGVLPRRCGRHCAGIVWARGSSGTPSK</sequence>
<evidence type="ECO:0000313" key="3">
    <source>
        <dbReference type="Proteomes" id="UP000823388"/>
    </source>
</evidence>
<dbReference type="AlphaFoldDB" id="A0A8T0P5S1"/>
<comment type="caution">
    <text evidence="2">The sequence shown here is derived from an EMBL/GenBank/DDBJ whole genome shotgun (WGS) entry which is preliminary data.</text>
</comment>
<accession>A0A8T0P5S1</accession>
<reference evidence="2 3" key="1">
    <citation type="submission" date="2020-05" db="EMBL/GenBank/DDBJ databases">
        <title>WGS assembly of Panicum virgatum.</title>
        <authorList>
            <person name="Lovell J.T."/>
            <person name="Jenkins J."/>
            <person name="Shu S."/>
            <person name="Juenger T.E."/>
            <person name="Schmutz J."/>
        </authorList>
    </citation>
    <scope>NUCLEOTIDE SEQUENCE [LARGE SCALE GENOMIC DNA]</scope>
    <source>
        <strain evidence="3">cv. AP13</strain>
    </source>
</reference>
<dbReference type="Proteomes" id="UP000823388">
    <property type="component" value="Chromosome 8N"/>
</dbReference>
<evidence type="ECO:0000256" key="1">
    <source>
        <dbReference type="SAM" id="MobiDB-lite"/>
    </source>
</evidence>